<accession>A0A3B0V3A6</accession>
<sequence>MKKFIYLYPLILLFAASCDISKNDVVPTNSFTKIYDDDRFEQEYYPLDIIQTADEGFLVLSELKNDQSLYTSVLVLKTDAMGAIISKTEMSSPYVLPVNGWQQIGESYYFVCMDENSTTAQLVAVSEEGVLSDPVPLGGITFPLAVNSDGTQFTILSYDNGNSETVISIASTTGQINQQKGYTIGAGVDVEKPIIDHLTRNGDILPFQVGQTKEGLTYFNGFYNYTFSLVFSNFGDDPMGVCQGQLSQGGISEVASLGNNIFGIARFNFGDNYIAPLASIPTNSTTSSTDLAGNTFPEMENKSKVKLLDVGTDKKWLYATSTQNKQVVLYGFNQTSGTILGTSYLGSGNPYTLASVTTTLDGGIAVLAQTSLEGRFPRIAI</sequence>
<protein>
    <recommendedName>
        <fullName evidence="2">Lipoprotein</fullName>
    </recommendedName>
</protein>
<organism evidence="1">
    <name type="scientific">hydrothermal vent metagenome</name>
    <dbReference type="NCBI Taxonomy" id="652676"/>
    <lineage>
        <taxon>unclassified sequences</taxon>
        <taxon>metagenomes</taxon>
        <taxon>ecological metagenomes</taxon>
    </lineage>
</organism>
<dbReference type="AlphaFoldDB" id="A0A3B0V3A6"/>
<dbReference type="EMBL" id="UOES01000100">
    <property type="protein sequence ID" value="VAW26446.1"/>
    <property type="molecule type" value="Genomic_DNA"/>
</dbReference>
<proteinExistence type="predicted"/>
<feature type="non-terminal residue" evidence="1">
    <location>
        <position position="381"/>
    </location>
</feature>
<evidence type="ECO:0000313" key="1">
    <source>
        <dbReference type="EMBL" id="VAW26446.1"/>
    </source>
</evidence>
<gene>
    <name evidence="1" type="ORF">MNBD_BACTEROID06-442</name>
</gene>
<evidence type="ECO:0008006" key="2">
    <source>
        <dbReference type="Google" id="ProtNLM"/>
    </source>
</evidence>
<reference evidence="1" key="1">
    <citation type="submission" date="2018-06" db="EMBL/GenBank/DDBJ databases">
        <authorList>
            <person name="Zhirakovskaya E."/>
        </authorList>
    </citation>
    <scope>NUCLEOTIDE SEQUENCE</scope>
</reference>
<name>A0A3B0V3A6_9ZZZZ</name>
<dbReference type="PROSITE" id="PS51257">
    <property type="entry name" value="PROKAR_LIPOPROTEIN"/>
    <property type="match status" value="1"/>
</dbReference>